<gene>
    <name evidence="2" type="ORF">QBC40DRAFT_172118</name>
</gene>
<dbReference type="AlphaFoldDB" id="A0AAN6XIE1"/>
<evidence type="ECO:0000313" key="3">
    <source>
        <dbReference type="Proteomes" id="UP001303160"/>
    </source>
</evidence>
<protein>
    <submittedName>
        <fullName evidence="2">Uncharacterized protein</fullName>
    </submittedName>
</protein>
<feature type="compositionally biased region" description="Basic and acidic residues" evidence="1">
    <location>
        <begin position="40"/>
        <end position="57"/>
    </location>
</feature>
<sequence length="147" mass="16633">LTYRMVANDFREEVRQSTKARILVGSRIVKGSFGPSFAGKEAKDANQEDALDSKVEPGSDGGEQNNGRKRQRGSGSKNGERLRKKRKALRIANSLEGKRPITICPCCGQFYHLEKCFYAFPKLAFEGFVEREYVRMRVKEALLDLDL</sequence>
<name>A0AAN6XIE1_9PEZI</name>
<feature type="region of interest" description="Disordered" evidence="1">
    <location>
        <begin position="38"/>
        <end position="84"/>
    </location>
</feature>
<organism evidence="2 3">
    <name type="scientific">Triangularia verruculosa</name>
    <dbReference type="NCBI Taxonomy" id="2587418"/>
    <lineage>
        <taxon>Eukaryota</taxon>
        <taxon>Fungi</taxon>
        <taxon>Dikarya</taxon>
        <taxon>Ascomycota</taxon>
        <taxon>Pezizomycotina</taxon>
        <taxon>Sordariomycetes</taxon>
        <taxon>Sordariomycetidae</taxon>
        <taxon>Sordariales</taxon>
        <taxon>Podosporaceae</taxon>
        <taxon>Triangularia</taxon>
    </lineage>
</organism>
<accession>A0AAN6XIE1</accession>
<feature type="non-terminal residue" evidence="2">
    <location>
        <position position="1"/>
    </location>
</feature>
<evidence type="ECO:0000256" key="1">
    <source>
        <dbReference type="SAM" id="MobiDB-lite"/>
    </source>
</evidence>
<reference evidence="2" key="2">
    <citation type="submission" date="2023-05" db="EMBL/GenBank/DDBJ databases">
        <authorList>
            <consortium name="Lawrence Berkeley National Laboratory"/>
            <person name="Steindorff A."/>
            <person name="Hensen N."/>
            <person name="Bonometti L."/>
            <person name="Westerberg I."/>
            <person name="Brannstrom I.O."/>
            <person name="Guillou S."/>
            <person name="Cros-Aarteil S."/>
            <person name="Calhoun S."/>
            <person name="Haridas S."/>
            <person name="Kuo A."/>
            <person name="Mondo S."/>
            <person name="Pangilinan J."/>
            <person name="Riley R."/>
            <person name="Labutti K."/>
            <person name="Andreopoulos B."/>
            <person name="Lipzen A."/>
            <person name="Chen C."/>
            <person name="Yanf M."/>
            <person name="Daum C."/>
            <person name="Ng V."/>
            <person name="Clum A."/>
            <person name="Ohm R."/>
            <person name="Martin F."/>
            <person name="Silar P."/>
            <person name="Natvig D."/>
            <person name="Lalanne C."/>
            <person name="Gautier V."/>
            <person name="Ament-Velasquez S.L."/>
            <person name="Kruys A."/>
            <person name="Hutchinson M.I."/>
            <person name="Powell A.J."/>
            <person name="Barry K."/>
            <person name="Miller A.N."/>
            <person name="Grigoriev I.V."/>
            <person name="Debuchy R."/>
            <person name="Gladieux P."/>
            <person name="Thoren M.H."/>
            <person name="Johannesson H."/>
        </authorList>
    </citation>
    <scope>NUCLEOTIDE SEQUENCE</scope>
    <source>
        <strain evidence="2">CBS 315.58</strain>
    </source>
</reference>
<dbReference type="EMBL" id="MU863910">
    <property type="protein sequence ID" value="KAK4201209.1"/>
    <property type="molecule type" value="Genomic_DNA"/>
</dbReference>
<evidence type="ECO:0000313" key="2">
    <source>
        <dbReference type="EMBL" id="KAK4201209.1"/>
    </source>
</evidence>
<comment type="caution">
    <text evidence="2">The sequence shown here is derived from an EMBL/GenBank/DDBJ whole genome shotgun (WGS) entry which is preliminary data.</text>
</comment>
<dbReference type="Proteomes" id="UP001303160">
    <property type="component" value="Unassembled WGS sequence"/>
</dbReference>
<proteinExistence type="predicted"/>
<reference evidence="2" key="1">
    <citation type="journal article" date="2023" name="Mol. Phylogenet. Evol.">
        <title>Genome-scale phylogeny and comparative genomics of the fungal order Sordariales.</title>
        <authorList>
            <person name="Hensen N."/>
            <person name="Bonometti L."/>
            <person name="Westerberg I."/>
            <person name="Brannstrom I.O."/>
            <person name="Guillou S."/>
            <person name="Cros-Aarteil S."/>
            <person name="Calhoun S."/>
            <person name="Haridas S."/>
            <person name="Kuo A."/>
            <person name="Mondo S."/>
            <person name="Pangilinan J."/>
            <person name="Riley R."/>
            <person name="LaButti K."/>
            <person name="Andreopoulos B."/>
            <person name="Lipzen A."/>
            <person name="Chen C."/>
            <person name="Yan M."/>
            <person name="Daum C."/>
            <person name="Ng V."/>
            <person name="Clum A."/>
            <person name="Steindorff A."/>
            <person name="Ohm R.A."/>
            <person name="Martin F."/>
            <person name="Silar P."/>
            <person name="Natvig D.O."/>
            <person name="Lalanne C."/>
            <person name="Gautier V."/>
            <person name="Ament-Velasquez S.L."/>
            <person name="Kruys A."/>
            <person name="Hutchinson M.I."/>
            <person name="Powell A.J."/>
            <person name="Barry K."/>
            <person name="Miller A.N."/>
            <person name="Grigoriev I.V."/>
            <person name="Debuchy R."/>
            <person name="Gladieux P."/>
            <person name="Hiltunen Thoren M."/>
            <person name="Johannesson H."/>
        </authorList>
    </citation>
    <scope>NUCLEOTIDE SEQUENCE</scope>
    <source>
        <strain evidence="2">CBS 315.58</strain>
    </source>
</reference>
<keyword evidence="3" id="KW-1185">Reference proteome</keyword>